<evidence type="ECO:0000256" key="4">
    <source>
        <dbReference type="PROSITE-ProRule" id="PRU00433"/>
    </source>
</evidence>
<dbReference type="Gene3D" id="1.10.760.10">
    <property type="entry name" value="Cytochrome c-like domain"/>
    <property type="match status" value="1"/>
</dbReference>
<dbReference type="Proteomes" id="UP000004947">
    <property type="component" value="Unassembled WGS sequence"/>
</dbReference>
<feature type="signal peptide" evidence="5">
    <location>
        <begin position="1"/>
        <end position="24"/>
    </location>
</feature>
<accession>A6DJ39</accession>
<dbReference type="AlphaFoldDB" id="A6DJ39"/>
<sequence>MNKNRALVGAVTFAIALCFGSAQAESSSLVGTKKSPNAKMRPVDFTADIKPIFDKHCIKCHGEKKQKSDLRLDSRANILKGGDLGEPAASPGHPEKSTIIEFISLDPDDDEIMPPKGDPLTKEQIALISRWIKEGAKMPEAKITKAEALWSHKPIIKPAVLNNEQNSVDSFLEKKLKEKGLTFSQAADPITLLRRLHLILTGILPSASEVQAFTQAWENNPTEAYDAKVEELLASEHYGERWAQHWLDAIRWSETSGSESNLYRKYSWRYRDYVIDSFNNDKPYDHFIIDQLAGDQTGFPRATGFMVAGPHVPPATVGHEPSAIKEARYDRLDQVMQTVGASMMGMTLGCARCHSHKFDPIKIDDYYAMLANFQGLEFGIRKPELSDNAPAVKNGKAIMEEISSIRQTQKKAWVEHWRDHLEVHLPQKEISGIRLKFTGKKTSVDEIEIFDPKLVNIISEANISTNLYGPKAQLEKLSDGEIGTFYRFVGLIPDKEKAFLSFTFERPLKVNHFTFSRDRKQQKNTDYEIWGDWEKSLPNFAVEIQTTDGKWQSIMKDTKEDKTINAIQALIEKHLESSVQHEFIGRFINPVKTNVLLRGSPSSPGKEVAPNGLMAISKSLNMTSATSDEERRMKFAHWIASKENPLTARVMVNRLWYHVFGTGIVSTLSDFGKAGTLPSHPELLDYLATEFMEKHWSVKNMLRLLVHSKAFKQDNKPIEAGLKNDANARLLWRFPPRRAEAEVLRDSVLKFTGSLNTQVGGISYRIHNVKKRYALWDVVDNHSESTWRRMIYQERMRGIDDRMFTAFDFPDCGQVLSKRPSSTTPLQALNLMNSQFMITQCDILANKVHSSDKKESVNKLFQIVYNREPDAKEMAMSLKVLKSEGMHILCRALLNSNEFVFIQ</sequence>
<keyword evidence="3 4" id="KW-0408">Iron</keyword>
<dbReference type="PANTHER" id="PTHR35889:SF3">
    <property type="entry name" value="F-BOX DOMAIN-CONTAINING PROTEIN"/>
    <property type="match status" value="1"/>
</dbReference>
<reference evidence="7 8" key="1">
    <citation type="journal article" date="2010" name="J. Bacteriol.">
        <title>Genome sequence of Lentisphaera araneosa HTCC2155T, the type species of the order Lentisphaerales in the phylum Lentisphaerae.</title>
        <authorList>
            <person name="Thrash J.C."/>
            <person name="Cho J.C."/>
            <person name="Vergin K.L."/>
            <person name="Morris R.M."/>
            <person name="Giovannoni S.J."/>
        </authorList>
    </citation>
    <scope>NUCLEOTIDE SEQUENCE [LARGE SCALE GENOMIC DNA]</scope>
    <source>
        <strain evidence="7 8">HTCC2155</strain>
    </source>
</reference>
<dbReference type="PANTHER" id="PTHR35889">
    <property type="entry name" value="CYCLOINULO-OLIGOSACCHARIDE FRUCTANOTRANSFERASE-RELATED"/>
    <property type="match status" value="1"/>
</dbReference>
<dbReference type="STRING" id="313628.LNTAR_11181"/>
<dbReference type="InterPro" id="IPR022655">
    <property type="entry name" value="DUF1553"/>
</dbReference>
<evidence type="ECO:0000313" key="7">
    <source>
        <dbReference type="EMBL" id="EDM28475.1"/>
    </source>
</evidence>
<dbReference type="Pfam" id="PF07587">
    <property type="entry name" value="PSD1"/>
    <property type="match status" value="1"/>
</dbReference>
<evidence type="ECO:0000256" key="1">
    <source>
        <dbReference type="ARBA" id="ARBA00022617"/>
    </source>
</evidence>
<evidence type="ECO:0000313" key="8">
    <source>
        <dbReference type="Proteomes" id="UP000004947"/>
    </source>
</evidence>
<comment type="caution">
    <text evidence="7">The sequence shown here is derived from an EMBL/GenBank/DDBJ whole genome shotgun (WGS) entry which is preliminary data.</text>
</comment>
<evidence type="ECO:0000256" key="3">
    <source>
        <dbReference type="ARBA" id="ARBA00023004"/>
    </source>
</evidence>
<dbReference type="SUPFAM" id="SSF46626">
    <property type="entry name" value="Cytochrome c"/>
    <property type="match status" value="1"/>
</dbReference>
<keyword evidence="2 4" id="KW-0479">Metal-binding</keyword>
<gene>
    <name evidence="7" type="ORF">LNTAR_11181</name>
</gene>
<dbReference type="InterPro" id="IPR009056">
    <property type="entry name" value="Cyt_c-like_dom"/>
</dbReference>
<dbReference type="GO" id="GO:0046872">
    <property type="term" value="F:metal ion binding"/>
    <property type="evidence" value="ECO:0007669"/>
    <property type="project" value="UniProtKB-KW"/>
</dbReference>
<name>A6DJ39_9BACT</name>
<keyword evidence="1 4" id="KW-0349">Heme</keyword>
<feature type="domain" description="Cytochrome c" evidence="6">
    <location>
        <begin position="44"/>
        <end position="136"/>
    </location>
</feature>
<keyword evidence="5" id="KW-0732">Signal</keyword>
<dbReference type="EMBL" id="ABCK01000005">
    <property type="protein sequence ID" value="EDM28475.1"/>
    <property type="molecule type" value="Genomic_DNA"/>
</dbReference>
<evidence type="ECO:0000259" key="6">
    <source>
        <dbReference type="PROSITE" id="PS51007"/>
    </source>
</evidence>
<keyword evidence="8" id="KW-1185">Reference proteome</keyword>
<dbReference type="GO" id="GO:0009055">
    <property type="term" value="F:electron transfer activity"/>
    <property type="evidence" value="ECO:0007669"/>
    <property type="project" value="InterPro"/>
</dbReference>
<dbReference type="GO" id="GO:0020037">
    <property type="term" value="F:heme binding"/>
    <property type="evidence" value="ECO:0007669"/>
    <property type="project" value="InterPro"/>
</dbReference>
<dbReference type="InterPro" id="IPR036909">
    <property type="entry name" value="Cyt_c-like_dom_sf"/>
</dbReference>
<dbReference type="eggNOG" id="COG2010">
    <property type="taxonomic scope" value="Bacteria"/>
</dbReference>
<dbReference type="InterPro" id="IPR011444">
    <property type="entry name" value="DUF1549"/>
</dbReference>
<dbReference type="Pfam" id="PF07635">
    <property type="entry name" value="PSCyt1"/>
    <property type="match status" value="1"/>
</dbReference>
<feature type="chain" id="PRO_5002694428" description="Cytochrome c domain-containing protein" evidence="5">
    <location>
        <begin position="25"/>
        <end position="903"/>
    </location>
</feature>
<evidence type="ECO:0000256" key="5">
    <source>
        <dbReference type="SAM" id="SignalP"/>
    </source>
</evidence>
<protein>
    <recommendedName>
        <fullName evidence="6">Cytochrome c domain-containing protein</fullName>
    </recommendedName>
</protein>
<evidence type="ECO:0000256" key="2">
    <source>
        <dbReference type="ARBA" id="ARBA00022723"/>
    </source>
</evidence>
<organism evidence="7 8">
    <name type="scientific">Lentisphaera araneosa HTCC2155</name>
    <dbReference type="NCBI Taxonomy" id="313628"/>
    <lineage>
        <taxon>Bacteria</taxon>
        <taxon>Pseudomonadati</taxon>
        <taxon>Lentisphaerota</taxon>
        <taxon>Lentisphaeria</taxon>
        <taxon>Lentisphaerales</taxon>
        <taxon>Lentisphaeraceae</taxon>
        <taxon>Lentisphaera</taxon>
    </lineage>
</organism>
<dbReference type="PROSITE" id="PS51007">
    <property type="entry name" value="CYTC"/>
    <property type="match status" value="1"/>
</dbReference>
<proteinExistence type="predicted"/>
<dbReference type="Pfam" id="PF07583">
    <property type="entry name" value="PSCyt2"/>
    <property type="match status" value="1"/>
</dbReference>
<dbReference type="InterPro" id="IPR011429">
    <property type="entry name" value="Cyt_c_Planctomycete-type"/>
</dbReference>